<name>A0A1I7XX04_9BILA</name>
<dbReference type="AlphaFoldDB" id="A0A1I7XX04"/>
<proteinExistence type="predicted"/>
<organism evidence="1 2">
    <name type="scientific">Steinernema glaseri</name>
    <dbReference type="NCBI Taxonomy" id="37863"/>
    <lineage>
        <taxon>Eukaryota</taxon>
        <taxon>Metazoa</taxon>
        <taxon>Ecdysozoa</taxon>
        <taxon>Nematoda</taxon>
        <taxon>Chromadorea</taxon>
        <taxon>Rhabditida</taxon>
        <taxon>Tylenchina</taxon>
        <taxon>Panagrolaimomorpha</taxon>
        <taxon>Strongyloidoidea</taxon>
        <taxon>Steinernematidae</taxon>
        <taxon>Steinernema</taxon>
    </lineage>
</organism>
<evidence type="ECO:0000313" key="1">
    <source>
        <dbReference type="Proteomes" id="UP000095287"/>
    </source>
</evidence>
<sequence length="153" mass="17077">MTDDMTVDHIVTKLAMDSVPLLFIRDVISLLCGSYHHNSLGGQLGSLDSRSWTRVSKEEVVAKIDDLDTFDVESGMAVRCDGWRCDGARKWRHTKRIRKGIRPNATPNTASSSSVVFLIVGRFSTLRFPRRLSDFYILSASVWSTPVSPLSST</sequence>
<protein>
    <submittedName>
        <fullName evidence="2">NPH3 domain-containing protein</fullName>
    </submittedName>
</protein>
<dbReference type="Proteomes" id="UP000095287">
    <property type="component" value="Unplaced"/>
</dbReference>
<dbReference type="WBParaSite" id="L893_g10442.t1">
    <property type="protein sequence ID" value="L893_g10442.t1"/>
    <property type="gene ID" value="L893_g10442"/>
</dbReference>
<accession>A0A1I7XX04</accession>
<keyword evidence="1" id="KW-1185">Reference proteome</keyword>
<reference evidence="2" key="1">
    <citation type="submission" date="2016-11" db="UniProtKB">
        <authorList>
            <consortium name="WormBaseParasite"/>
        </authorList>
    </citation>
    <scope>IDENTIFICATION</scope>
</reference>
<evidence type="ECO:0000313" key="2">
    <source>
        <dbReference type="WBParaSite" id="L893_g10442.t1"/>
    </source>
</evidence>